<evidence type="ECO:0000313" key="4">
    <source>
        <dbReference type="Proteomes" id="UP000604241"/>
    </source>
</evidence>
<protein>
    <recommendedName>
        <fullName evidence="5">DUF2993 domain-containing protein</fullName>
    </recommendedName>
</protein>
<evidence type="ECO:0008006" key="5">
    <source>
        <dbReference type="Google" id="ProtNLM"/>
    </source>
</evidence>
<dbReference type="InterPro" id="IPR021373">
    <property type="entry name" value="DUF2993"/>
</dbReference>
<reference evidence="3 4" key="1">
    <citation type="submission" date="2020-08" db="EMBL/GenBank/DDBJ databases">
        <title>A Genomic Blueprint of the Chicken Gut Microbiome.</title>
        <authorList>
            <person name="Gilroy R."/>
            <person name="Ravi A."/>
            <person name="Getino M."/>
            <person name="Pursley I."/>
            <person name="Horton D.L."/>
            <person name="Alikhan N.-F."/>
            <person name="Baker D."/>
            <person name="Gharbi K."/>
            <person name="Hall N."/>
            <person name="Watson M."/>
            <person name="Adriaenssens E.M."/>
            <person name="Foster-Nyarko E."/>
            <person name="Jarju S."/>
            <person name="Secka A."/>
            <person name="Antonio M."/>
            <person name="Oren A."/>
            <person name="Chaudhuri R."/>
            <person name="La Ragione R.M."/>
            <person name="Hildebrand F."/>
            <person name="Pallen M.J."/>
        </authorList>
    </citation>
    <scope>NUCLEOTIDE SEQUENCE [LARGE SCALE GENOMIC DNA]</scope>
    <source>
        <strain evidence="3 4">Sa3CUA2</strain>
    </source>
</reference>
<keyword evidence="2" id="KW-0812">Transmembrane</keyword>
<feature type="transmembrane region" description="Helical" evidence="2">
    <location>
        <begin position="7"/>
        <end position="31"/>
    </location>
</feature>
<name>A0ABR8QHP0_9CELL</name>
<organism evidence="3 4">
    <name type="scientific">Cellulomonas avistercoris</name>
    <dbReference type="NCBI Taxonomy" id="2762242"/>
    <lineage>
        <taxon>Bacteria</taxon>
        <taxon>Bacillati</taxon>
        <taxon>Actinomycetota</taxon>
        <taxon>Actinomycetes</taxon>
        <taxon>Micrococcales</taxon>
        <taxon>Cellulomonadaceae</taxon>
        <taxon>Cellulomonas</taxon>
    </lineage>
</organism>
<proteinExistence type="predicted"/>
<gene>
    <name evidence="3" type="ORF">H9657_16875</name>
</gene>
<keyword evidence="2" id="KW-1133">Transmembrane helix</keyword>
<feature type="region of interest" description="Disordered" evidence="1">
    <location>
        <begin position="35"/>
        <end position="59"/>
    </location>
</feature>
<keyword evidence="4" id="KW-1185">Reference proteome</keyword>
<dbReference type="EMBL" id="JACSQV010000018">
    <property type="protein sequence ID" value="MBD7919948.1"/>
    <property type="molecule type" value="Genomic_DNA"/>
</dbReference>
<evidence type="ECO:0000256" key="2">
    <source>
        <dbReference type="SAM" id="Phobius"/>
    </source>
</evidence>
<accession>A0ABR8QHP0</accession>
<sequence length="229" mass="23588">MERRRLVDGVVGAGVAVLVMVVVVVVAAFALTRPVSSGEPAAGPTREAEPAGDVPPEDLAAGDLWLGGLTLDADTLTTPDGTLHDVEVTGEDVRTGASGLVAGALTVDATVPFALVAEQIGPDVRVGPVPGSPDQAAVHRTFEGLGRVLDVEATGTVTVRAGRLVIEPRTVDIGGPAFLADLFGALARRLVTIEHEIEGMPDGLVLRDVTVQDDGFRAALRGTDVRIEP</sequence>
<dbReference type="Pfam" id="PF11209">
    <property type="entry name" value="LmeA"/>
    <property type="match status" value="1"/>
</dbReference>
<evidence type="ECO:0000313" key="3">
    <source>
        <dbReference type="EMBL" id="MBD7919948.1"/>
    </source>
</evidence>
<evidence type="ECO:0000256" key="1">
    <source>
        <dbReference type="SAM" id="MobiDB-lite"/>
    </source>
</evidence>
<comment type="caution">
    <text evidence="3">The sequence shown here is derived from an EMBL/GenBank/DDBJ whole genome shotgun (WGS) entry which is preliminary data.</text>
</comment>
<dbReference type="Proteomes" id="UP000604241">
    <property type="component" value="Unassembled WGS sequence"/>
</dbReference>
<keyword evidence="2" id="KW-0472">Membrane</keyword>
<dbReference type="RefSeq" id="WP_191784597.1">
    <property type="nucleotide sequence ID" value="NZ_JACSQV010000018.1"/>
</dbReference>